<name>H8GIZ4_METAL</name>
<protein>
    <submittedName>
        <fullName evidence="2">Uncharacterized protein</fullName>
    </submittedName>
</protein>
<keyword evidence="1" id="KW-0812">Transmembrane</keyword>
<keyword evidence="3" id="KW-1185">Reference proteome</keyword>
<evidence type="ECO:0000313" key="3">
    <source>
        <dbReference type="Proteomes" id="UP000005090"/>
    </source>
</evidence>
<dbReference type="AlphaFoldDB" id="H8GIZ4"/>
<gene>
    <name evidence="2" type="ORF">Metal_3860</name>
</gene>
<proteinExistence type="predicted"/>
<dbReference type="Proteomes" id="UP000005090">
    <property type="component" value="Chromosome"/>
</dbReference>
<feature type="transmembrane region" description="Helical" evidence="1">
    <location>
        <begin position="126"/>
        <end position="146"/>
    </location>
</feature>
<dbReference type="STRING" id="686340.Metal_3860"/>
<accession>H8GIZ4</accession>
<organism evidence="2 3">
    <name type="scientific">Methylomicrobium album BG8</name>
    <dbReference type="NCBI Taxonomy" id="686340"/>
    <lineage>
        <taxon>Bacteria</taxon>
        <taxon>Pseudomonadati</taxon>
        <taxon>Pseudomonadota</taxon>
        <taxon>Gammaproteobacteria</taxon>
        <taxon>Methylococcales</taxon>
        <taxon>Methylococcaceae</taxon>
        <taxon>Methylomicrobium</taxon>
    </lineage>
</organism>
<evidence type="ECO:0000256" key="1">
    <source>
        <dbReference type="SAM" id="Phobius"/>
    </source>
</evidence>
<dbReference type="EMBL" id="CM001475">
    <property type="protein sequence ID" value="EIC31501.1"/>
    <property type="molecule type" value="Genomic_DNA"/>
</dbReference>
<reference evidence="2 3" key="1">
    <citation type="journal article" date="2013" name="Genome Announc.">
        <title>Genome Sequence of the Obligate Gammaproteobacterial Methanotroph Methylomicrobium album Strain BG8.</title>
        <authorList>
            <person name="Kits K.D."/>
            <person name="Kalyuzhnaya M.G."/>
            <person name="Klotz M.G."/>
            <person name="Jetten M.S."/>
            <person name="Op den Camp H.J."/>
            <person name="Vuilleumier S."/>
            <person name="Bringel F."/>
            <person name="Dispirito A.A."/>
            <person name="Murrell J.C."/>
            <person name="Bruce D."/>
            <person name="Cheng J.F."/>
            <person name="Copeland A."/>
            <person name="Goodwin L."/>
            <person name="Hauser L."/>
            <person name="Lajus A."/>
            <person name="Land M.L."/>
            <person name="Lapidus A."/>
            <person name="Lucas S."/>
            <person name="Medigue C."/>
            <person name="Pitluck S."/>
            <person name="Woyke T."/>
            <person name="Zeytun A."/>
            <person name="Stein L.Y."/>
        </authorList>
    </citation>
    <scope>NUCLEOTIDE SEQUENCE [LARGE SCALE GENOMIC DNA]</scope>
    <source>
        <strain evidence="2 3">BG8</strain>
    </source>
</reference>
<feature type="transmembrane region" description="Helical" evidence="1">
    <location>
        <begin position="12"/>
        <end position="32"/>
    </location>
</feature>
<sequence length="172" mass="18524">MQIRSRNALSKSIASYVLVALICQLFFGYGALSPFVLCFGQNGHVAVERAGHDHTRESLIPSGAPREAHQAVVSAHAGSSSLQQKPPVFNLQGPDQVKPCLDLPVGEKDQGGHYTLEPILQHLIDIGWALTAAAVLLIAVLQSALLNPYRLFTTNNPISSNPALRRCVVLLI</sequence>
<keyword evidence="1" id="KW-1133">Transmembrane helix</keyword>
<dbReference type="HOGENOM" id="CLU_1553461_0_0_6"/>
<keyword evidence="1" id="KW-0472">Membrane</keyword>
<evidence type="ECO:0000313" key="2">
    <source>
        <dbReference type="EMBL" id="EIC31501.1"/>
    </source>
</evidence>